<name>A0ABT9SCI0_9BURK</name>
<evidence type="ECO:0000313" key="2">
    <source>
        <dbReference type="EMBL" id="MDP9901563.1"/>
    </source>
</evidence>
<dbReference type="PANTHER" id="PTHR46390:SF1">
    <property type="entry name" value="MANNOSE-1-PHOSPHATE GUANYLYLTRANSFERASE"/>
    <property type="match status" value="1"/>
</dbReference>
<protein>
    <submittedName>
        <fullName evidence="2">Mannose-1-phosphate guanylyltransferase</fullName>
    </submittedName>
</protein>
<gene>
    <name evidence="2" type="ORF">J2W36_003832</name>
</gene>
<feature type="domain" description="Nucleotidyl transferase" evidence="1">
    <location>
        <begin position="8"/>
        <end position="100"/>
    </location>
</feature>
<keyword evidence="2" id="KW-0548">Nucleotidyltransferase</keyword>
<keyword evidence="3" id="KW-1185">Reference proteome</keyword>
<dbReference type="GO" id="GO:0016779">
    <property type="term" value="F:nucleotidyltransferase activity"/>
    <property type="evidence" value="ECO:0007669"/>
    <property type="project" value="UniProtKB-KW"/>
</dbReference>
<dbReference type="InterPro" id="IPR051161">
    <property type="entry name" value="Mannose-6P_isomerase_type2"/>
</dbReference>
<reference evidence="2 3" key="1">
    <citation type="submission" date="2023-07" db="EMBL/GenBank/DDBJ databases">
        <title>Sorghum-associated microbial communities from plants grown in Nebraska, USA.</title>
        <authorList>
            <person name="Schachtman D."/>
        </authorList>
    </citation>
    <scope>NUCLEOTIDE SEQUENCE [LARGE SCALE GENOMIC DNA]</scope>
    <source>
        <strain evidence="2 3">DS1607</strain>
    </source>
</reference>
<dbReference type="PANTHER" id="PTHR46390">
    <property type="entry name" value="MANNOSE-1-PHOSPHATE GUANYLYLTRANSFERASE"/>
    <property type="match status" value="1"/>
</dbReference>
<dbReference type="Proteomes" id="UP001226867">
    <property type="component" value="Unassembled WGS sequence"/>
</dbReference>
<keyword evidence="2" id="KW-0808">Transferase</keyword>
<organism evidence="2 3">
    <name type="scientific">Variovorax ginsengisoli</name>
    <dbReference type="NCBI Taxonomy" id="363844"/>
    <lineage>
        <taxon>Bacteria</taxon>
        <taxon>Pseudomonadati</taxon>
        <taxon>Pseudomonadota</taxon>
        <taxon>Betaproteobacteria</taxon>
        <taxon>Burkholderiales</taxon>
        <taxon>Comamonadaceae</taxon>
        <taxon>Variovorax</taxon>
    </lineage>
</organism>
<evidence type="ECO:0000259" key="1">
    <source>
        <dbReference type="Pfam" id="PF00483"/>
    </source>
</evidence>
<evidence type="ECO:0000313" key="3">
    <source>
        <dbReference type="Proteomes" id="UP001226867"/>
    </source>
</evidence>
<feature type="non-terminal residue" evidence="2">
    <location>
        <position position="103"/>
    </location>
</feature>
<accession>A0ABT9SCI0</accession>
<sequence>MTTSSIHPVVLCGGSGTRLWPLSRKALPKQFAPLIDGKSLLQLTLERLSVLNKNVTCIASEDHRFLVQETVEAAKTSGRQILEPVARNTAAAMAAAALLADPE</sequence>
<dbReference type="InterPro" id="IPR029044">
    <property type="entry name" value="Nucleotide-diphossugar_trans"/>
</dbReference>
<comment type="caution">
    <text evidence="2">The sequence shown here is derived from an EMBL/GenBank/DDBJ whole genome shotgun (WGS) entry which is preliminary data.</text>
</comment>
<dbReference type="EMBL" id="JAUSRO010000013">
    <property type="protein sequence ID" value="MDP9901563.1"/>
    <property type="molecule type" value="Genomic_DNA"/>
</dbReference>
<dbReference type="InterPro" id="IPR005835">
    <property type="entry name" value="NTP_transferase_dom"/>
</dbReference>
<dbReference type="SUPFAM" id="SSF53448">
    <property type="entry name" value="Nucleotide-diphospho-sugar transferases"/>
    <property type="match status" value="1"/>
</dbReference>
<dbReference type="Gene3D" id="3.90.550.10">
    <property type="entry name" value="Spore Coat Polysaccharide Biosynthesis Protein SpsA, Chain A"/>
    <property type="match status" value="1"/>
</dbReference>
<dbReference type="Pfam" id="PF00483">
    <property type="entry name" value="NTP_transferase"/>
    <property type="match status" value="1"/>
</dbReference>
<proteinExistence type="predicted"/>
<dbReference type="RefSeq" id="WP_307691337.1">
    <property type="nucleotide sequence ID" value="NZ_JAUSRO010000013.1"/>
</dbReference>